<dbReference type="RefSeq" id="XP_020435351.1">
    <property type="nucleotide sequence ID" value="XM_020574937.1"/>
</dbReference>
<proteinExistence type="predicted"/>
<keyword evidence="5" id="KW-0808">Transferase</keyword>
<comment type="caution">
    <text evidence="5">The sequence shown here is derived from an EMBL/GenBank/DDBJ whole genome shotgun (WGS) entry which is preliminary data.</text>
</comment>
<evidence type="ECO:0000256" key="1">
    <source>
        <dbReference type="ARBA" id="ARBA00004173"/>
    </source>
</evidence>
<dbReference type="STRING" id="670386.D3B5T6"/>
<dbReference type="GO" id="GO:0005759">
    <property type="term" value="C:mitochondrial matrix"/>
    <property type="evidence" value="ECO:0007669"/>
    <property type="project" value="TreeGrafter"/>
</dbReference>
<reference evidence="5 6" key="1">
    <citation type="journal article" date="2011" name="Genome Res.">
        <title>Phylogeny-wide analysis of social amoeba genomes highlights ancient origins for complex intercellular communication.</title>
        <authorList>
            <person name="Heidel A.J."/>
            <person name="Lawal H.M."/>
            <person name="Felder M."/>
            <person name="Schilde C."/>
            <person name="Helps N.R."/>
            <person name="Tunggal B."/>
            <person name="Rivero F."/>
            <person name="John U."/>
            <person name="Schleicher M."/>
            <person name="Eichinger L."/>
            <person name="Platzer M."/>
            <person name="Noegel A.A."/>
            <person name="Schaap P."/>
            <person name="Gloeckner G."/>
        </authorList>
    </citation>
    <scope>NUCLEOTIDE SEQUENCE [LARGE SCALE GENOMIC DNA]</scope>
    <source>
        <strain evidence="6">ATCC 26659 / Pp 5 / PN500</strain>
    </source>
</reference>
<evidence type="ECO:0000256" key="3">
    <source>
        <dbReference type="ARBA" id="ARBA00023128"/>
    </source>
</evidence>
<dbReference type="InterPro" id="IPR017703">
    <property type="entry name" value="YgfZ/GCV_T_CS"/>
</dbReference>
<evidence type="ECO:0000256" key="4">
    <source>
        <dbReference type="SAM" id="MobiDB-lite"/>
    </source>
</evidence>
<dbReference type="NCBIfam" id="TIGR03317">
    <property type="entry name" value="ygfZ_signature"/>
    <property type="match status" value="1"/>
</dbReference>
<comment type="subcellular location">
    <subcellularLocation>
        <location evidence="1">Mitochondrion</location>
    </subcellularLocation>
</comment>
<dbReference type="GeneID" id="31359511"/>
<dbReference type="InterPro" id="IPR045179">
    <property type="entry name" value="YgfZ/GcvT"/>
</dbReference>
<keyword evidence="3" id="KW-0496">Mitochondrion</keyword>
<dbReference type="PANTHER" id="PTHR22602">
    <property type="entry name" value="TRANSFERASE CAF17, MITOCHONDRIAL-RELATED"/>
    <property type="match status" value="1"/>
</dbReference>
<name>D3B5T6_HETP5</name>
<gene>
    <name evidence="5" type="ORF">PPL_04024</name>
</gene>
<keyword evidence="2" id="KW-0809">Transit peptide</keyword>
<evidence type="ECO:0000313" key="5">
    <source>
        <dbReference type="EMBL" id="EFA83234.1"/>
    </source>
</evidence>
<accession>D3B5T6</accession>
<sequence>MINISRIRDLKKCVIPLTSRSILKVSGPDAVKLVQGLTTNNMGRLVDSQAPSPTSLYTGFLSSTGRLLFDAVVFHQQNVEVISSSASRVAKSDGSSGEQQLFIDVDSEVASRAIEHLHYYKIRNKATIENVTEEFALFSVLDKTYKSVRNDQLFEHLKQQKCTVMMDPRHDAMGLRILVPSSKNSMKNEVLSNYPEEKEDVYNLYRVQNGIPQGVKDYSYDKVIPLEYNFDLLNGVDFHKGCYLGQELTSRTHYTGLIRKRLFPVVMSSDSPKEHSVKKEHHLLFSQSVVDSLDVQAPPADTELKITILTGSTSPFNEKQPHQHSNTPPPPPSRTTEKVISSYNNIGLAIVKVDHIDSASFKSTNIKDPKGRSLELLEPCWWSKVVGIQVPTQQVS</sequence>
<dbReference type="AlphaFoldDB" id="D3B5T6"/>
<dbReference type="Proteomes" id="UP000001396">
    <property type="component" value="Unassembled WGS sequence"/>
</dbReference>
<dbReference type="OMA" id="NMLVAND"/>
<keyword evidence="6" id="KW-1185">Reference proteome</keyword>
<protein>
    <submittedName>
        <fullName evidence="5">Putative mitochondrial transferase</fullName>
    </submittedName>
</protein>
<dbReference type="GO" id="GO:0016226">
    <property type="term" value="P:iron-sulfur cluster assembly"/>
    <property type="evidence" value="ECO:0007669"/>
    <property type="project" value="TreeGrafter"/>
</dbReference>
<dbReference type="FunCoup" id="D3B5T6">
    <property type="interactions" value="228"/>
</dbReference>
<dbReference type="SUPFAM" id="SSF103025">
    <property type="entry name" value="Folate-binding domain"/>
    <property type="match status" value="1"/>
</dbReference>
<evidence type="ECO:0000313" key="6">
    <source>
        <dbReference type="Proteomes" id="UP000001396"/>
    </source>
</evidence>
<dbReference type="EMBL" id="ADBJ01000017">
    <property type="protein sequence ID" value="EFA83234.1"/>
    <property type="molecule type" value="Genomic_DNA"/>
</dbReference>
<evidence type="ECO:0000256" key="2">
    <source>
        <dbReference type="ARBA" id="ARBA00022946"/>
    </source>
</evidence>
<dbReference type="InParanoid" id="D3B5T6"/>
<feature type="region of interest" description="Disordered" evidence="4">
    <location>
        <begin position="312"/>
        <end position="337"/>
    </location>
</feature>
<dbReference type="Gene3D" id="3.30.1360.120">
    <property type="entry name" value="Probable tRNA modification gtpase trme, domain 1"/>
    <property type="match status" value="1"/>
</dbReference>
<organism evidence="5 6">
    <name type="scientific">Heterostelium pallidum (strain ATCC 26659 / Pp 5 / PN500)</name>
    <name type="common">Cellular slime mold</name>
    <name type="synonym">Polysphondylium pallidum</name>
    <dbReference type="NCBI Taxonomy" id="670386"/>
    <lineage>
        <taxon>Eukaryota</taxon>
        <taxon>Amoebozoa</taxon>
        <taxon>Evosea</taxon>
        <taxon>Eumycetozoa</taxon>
        <taxon>Dictyostelia</taxon>
        <taxon>Acytosteliales</taxon>
        <taxon>Acytosteliaceae</taxon>
        <taxon>Heterostelium</taxon>
    </lineage>
</organism>
<dbReference type="PANTHER" id="PTHR22602:SF0">
    <property type="entry name" value="TRANSFERASE CAF17, MITOCHONDRIAL-RELATED"/>
    <property type="match status" value="1"/>
</dbReference>
<dbReference type="InterPro" id="IPR027266">
    <property type="entry name" value="TrmE/GcvT-like"/>
</dbReference>
<dbReference type="GO" id="GO:0016740">
    <property type="term" value="F:transferase activity"/>
    <property type="evidence" value="ECO:0007669"/>
    <property type="project" value="UniProtKB-KW"/>
</dbReference>